<reference evidence="2" key="1">
    <citation type="journal article" date="2023" name="G3 (Bethesda)">
        <title>Whole genome assemblies of Zophobas morio and Tenebrio molitor.</title>
        <authorList>
            <person name="Kaur S."/>
            <person name="Stinson S.A."/>
            <person name="diCenzo G.C."/>
        </authorList>
    </citation>
    <scope>NUCLEOTIDE SEQUENCE</scope>
    <source>
        <strain evidence="2">QUZm001</strain>
    </source>
</reference>
<evidence type="ECO:0000313" key="2">
    <source>
        <dbReference type="EMBL" id="KAJ3644083.1"/>
    </source>
</evidence>
<dbReference type="AlphaFoldDB" id="A0AA38HUA0"/>
<keyword evidence="3" id="KW-1185">Reference proteome</keyword>
<feature type="compositionally biased region" description="Basic residues" evidence="1">
    <location>
        <begin position="82"/>
        <end position="91"/>
    </location>
</feature>
<accession>A0AA38HUA0</accession>
<sequence>MSSEGTERKKRDREVEWPKENGQIFQRSKITVRSPLKSINKKNQGDIEMEEVKKKISEVATQIRDEETIGGHSKGLEGGRTHGQKRNRKKGRQEETEESGEEKPTSDLGKEKNQEGGWKGRAEANWGNF</sequence>
<evidence type="ECO:0000256" key="1">
    <source>
        <dbReference type="SAM" id="MobiDB-lite"/>
    </source>
</evidence>
<organism evidence="2 3">
    <name type="scientific">Zophobas morio</name>
    <dbReference type="NCBI Taxonomy" id="2755281"/>
    <lineage>
        <taxon>Eukaryota</taxon>
        <taxon>Metazoa</taxon>
        <taxon>Ecdysozoa</taxon>
        <taxon>Arthropoda</taxon>
        <taxon>Hexapoda</taxon>
        <taxon>Insecta</taxon>
        <taxon>Pterygota</taxon>
        <taxon>Neoptera</taxon>
        <taxon>Endopterygota</taxon>
        <taxon>Coleoptera</taxon>
        <taxon>Polyphaga</taxon>
        <taxon>Cucujiformia</taxon>
        <taxon>Tenebrionidae</taxon>
        <taxon>Zophobas</taxon>
    </lineage>
</organism>
<gene>
    <name evidence="2" type="ORF">Zmor_026756</name>
</gene>
<protein>
    <submittedName>
        <fullName evidence="2">Uncharacterized protein</fullName>
    </submittedName>
</protein>
<dbReference type="Proteomes" id="UP001168821">
    <property type="component" value="Unassembled WGS sequence"/>
</dbReference>
<feature type="region of interest" description="Disordered" evidence="1">
    <location>
        <begin position="1"/>
        <end position="45"/>
    </location>
</feature>
<feature type="region of interest" description="Disordered" evidence="1">
    <location>
        <begin position="63"/>
        <end position="129"/>
    </location>
</feature>
<evidence type="ECO:0000313" key="3">
    <source>
        <dbReference type="Proteomes" id="UP001168821"/>
    </source>
</evidence>
<feature type="compositionally biased region" description="Basic and acidic residues" evidence="1">
    <location>
        <begin position="1"/>
        <end position="19"/>
    </location>
</feature>
<feature type="compositionally biased region" description="Basic and acidic residues" evidence="1">
    <location>
        <begin position="101"/>
        <end position="122"/>
    </location>
</feature>
<name>A0AA38HUA0_9CUCU</name>
<feature type="compositionally biased region" description="Basic and acidic residues" evidence="1">
    <location>
        <begin position="63"/>
        <end position="80"/>
    </location>
</feature>
<comment type="caution">
    <text evidence="2">The sequence shown here is derived from an EMBL/GenBank/DDBJ whole genome shotgun (WGS) entry which is preliminary data.</text>
</comment>
<dbReference type="EMBL" id="JALNTZ010000008">
    <property type="protein sequence ID" value="KAJ3644083.1"/>
    <property type="molecule type" value="Genomic_DNA"/>
</dbReference>
<proteinExistence type="predicted"/>